<evidence type="ECO:0000313" key="3">
    <source>
        <dbReference type="Proteomes" id="UP000003280"/>
    </source>
</evidence>
<gene>
    <name evidence="2" type="ORF">HMPREF9225_0086</name>
</gene>
<reference evidence="2 3" key="1">
    <citation type="submission" date="2010-07" db="EMBL/GenBank/DDBJ databases">
        <authorList>
            <person name="Muzny D."/>
            <person name="Qin X."/>
            <person name="Deng J."/>
            <person name="Jiang H."/>
            <person name="Liu Y."/>
            <person name="Qu J."/>
            <person name="Song X.-Z."/>
            <person name="Zhang L."/>
            <person name="Thornton R."/>
            <person name="Coyle M."/>
            <person name="Francisco L."/>
            <person name="Jackson L."/>
            <person name="Javaid M."/>
            <person name="Korchina V."/>
            <person name="Kovar C."/>
            <person name="Mata R."/>
            <person name="Mathew T."/>
            <person name="Ngo R."/>
            <person name="Nguyen L."/>
            <person name="Nguyen N."/>
            <person name="Okwuonu G."/>
            <person name="Ongeri F."/>
            <person name="Pham C."/>
            <person name="Simmons D."/>
            <person name="Wilczek-Boney K."/>
            <person name="Hale W."/>
            <person name="Jakkamsetti A."/>
            <person name="Pham P."/>
            <person name="Ruth R."/>
            <person name="San Lucas F."/>
            <person name="Warren J."/>
            <person name="Zhang J."/>
            <person name="Zhao Z."/>
            <person name="Zhou C."/>
            <person name="Zhu D."/>
            <person name="Lee S."/>
            <person name="Bess C."/>
            <person name="Blankenburg K."/>
            <person name="Forbes L."/>
            <person name="Fu Q."/>
            <person name="Gubbala S."/>
            <person name="Hirani K."/>
            <person name="Jayaseelan J.C."/>
            <person name="Lara F."/>
            <person name="Munidasa M."/>
            <person name="Palculict T."/>
            <person name="Patil S."/>
            <person name="Pu L.-L."/>
            <person name="Saada N."/>
            <person name="Tang L."/>
            <person name="Weissenberger G."/>
            <person name="Zhu Y."/>
            <person name="Hemphill L."/>
            <person name="Shang Y."/>
            <person name="Youmans B."/>
            <person name="Ayvaz T."/>
            <person name="Ross M."/>
            <person name="Santibanez J."/>
            <person name="Aqrawi P."/>
            <person name="Gross S."/>
            <person name="Joshi V."/>
            <person name="Fowler G."/>
            <person name="Nazareth L."/>
            <person name="Reid J."/>
            <person name="Worley K."/>
            <person name="Petrosino J."/>
            <person name="Highlander S."/>
            <person name="Gibbs R."/>
        </authorList>
    </citation>
    <scope>NUCLEOTIDE SEQUENCE [LARGE SCALE GENOMIC DNA]</scope>
    <source>
        <strain evidence="2 3">ATCC BAA-1640</strain>
    </source>
</reference>
<accession>E0NIU7</accession>
<organism evidence="2 3">
    <name type="scientific">Peptoniphilus duerdenii ATCC BAA-1640</name>
    <dbReference type="NCBI Taxonomy" id="862517"/>
    <lineage>
        <taxon>Bacteria</taxon>
        <taxon>Bacillati</taxon>
        <taxon>Bacillota</taxon>
        <taxon>Tissierellia</taxon>
        <taxon>Tissierellales</taxon>
        <taxon>Peptoniphilaceae</taxon>
        <taxon>Peptoniphilus</taxon>
    </lineage>
</organism>
<keyword evidence="3" id="KW-1185">Reference proteome</keyword>
<evidence type="ECO:0000259" key="1">
    <source>
        <dbReference type="PROSITE" id="PS51272"/>
    </source>
</evidence>
<protein>
    <recommendedName>
        <fullName evidence="1">SLH domain-containing protein</fullName>
    </recommendedName>
</protein>
<dbReference type="eggNOG" id="COG2373">
    <property type="taxonomic scope" value="Bacteria"/>
</dbReference>
<dbReference type="EMBL" id="AEEH01000011">
    <property type="protein sequence ID" value="EFM26277.1"/>
    <property type="molecule type" value="Genomic_DNA"/>
</dbReference>
<evidence type="ECO:0000313" key="2">
    <source>
        <dbReference type="EMBL" id="EFM26277.1"/>
    </source>
</evidence>
<name>E0NIU7_9FIRM</name>
<comment type="caution">
    <text evidence="2">The sequence shown here is derived from an EMBL/GenBank/DDBJ whole genome shotgun (WGS) entry which is preliminary data.</text>
</comment>
<dbReference type="HOGENOM" id="CLU_320004_0_0_9"/>
<dbReference type="AlphaFoldDB" id="E0NIU7"/>
<proteinExistence type="predicted"/>
<sequence>MQCRKTLRQKLKAFVDSTKILRRSKDNMNKKFLSLVLALVMVLGTLTPVFAEEAAAPKDKIEKAAKTAPSAKVQWLVDEKIVSGRKLFKDGDEKTDLSLDKNLQRDEITRLLVLGKGLENLANLVQGTMRPYVDVDNSNWANGVITVGSYHLKNTQGVPMLAGYPGNKFLPTRNVSYAELAKMLVCLVDNTITPKMVENFQWPSDWMVRAANLGILAGVEVKDSKAFVTRQAAFEMLYNALYLYDTAHHVDYGTKYGVVSGYANGELRLNQGDKAFTVKYSGNTVYVNNSGYATYMPLGERYEGLVIGSLVRVIADKDGNATHIVELGNPVKGAIPGRWFGVADKTAQGYADFKDAFNVKSNNKLTVYDGTWMNSENLAKFRALKPEMQAKQAYDGTHGKPATTINLTSNTRYFVADPMNNYLTEVDKATARKIVDKANYTHKTDANPNVYVGYDVLAAGKAGRETTEARVVVFNVVEDSFQDWATVRVTNPSNRNYNFFAENTKGEVTEYSLAKYTGAMPGYERPNGTNNTNTAGYRGQFEKLNVLALDLNKDTKEVFRTKTLIEYATAPSFKVLKLKVDHGQYILMDLEGSNGVMNDVRVDLGRTDVFLEGQWNPRDLEGQYIQLSGNNFGENETKDTGYSINHVVTGAISILDHAKNFGKFREGYAQISDRVYVDIKENVRKIDGKYFIEKDDLVFRAEMDSAQEMSIPGSFKTYTVDEQSKNTINDALAAYKPVRPVRFIAEVVVKNGPVPEAMLIIKGIATPNTFEFGNKVPVNNIKDLSADDLTAIANELKRVNNNRTFTVTKKDANHVIISEANKKDTIVENEKVARQKATLTVRLYSDSKTLLTTKTVLEGDKITDAPTTIGGKNVTGWSVYSNPKTVIADLSTKEITENLDLVAVVQN</sequence>
<feature type="domain" description="SLH" evidence="1">
    <location>
        <begin position="128"/>
        <end position="198"/>
    </location>
</feature>
<dbReference type="InterPro" id="IPR001119">
    <property type="entry name" value="SLH_dom"/>
</dbReference>
<dbReference type="PROSITE" id="PS51272">
    <property type="entry name" value="SLH"/>
    <property type="match status" value="1"/>
</dbReference>
<dbReference type="STRING" id="862517.HMPREF9225_0086"/>
<dbReference type="Proteomes" id="UP000003280">
    <property type="component" value="Unassembled WGS sequence"/>
</dbReference>